<dbReference type="InterPro" id="IPR012902">
    <property type="entry name" value="N_methyl_site"/>
</dbReference>
<feature type="domain" description="DUF1559" evidence="2">
    <location>
        <begin position="39"/>
        <end position="305"/>
    </location>
</feature>
<keyword evidence="1" id="KW-0812">Transmembrane</keyword>
<dbReference type="NCBIfam" id="TIGR04294">
    <property type="entry name" value="pre_pil_HX9DG"/>
    <property type="match status" value="1"/>
</dbReference>
<dbReference type="InterPro" id="IPR011453">
    <property type="entry name" value="DUF1559"/>
</dbReference>
<proteinExistence type="predicted"/>
<evidence type="ECO:0000256" key="1">
    <source>
        <dbReference type="SAM" id="Phobius"/>
    </source>
</evidence>
<reference evidence="3 4" key="1">
    <citation type="submission" date="2019-03" db="EMBL/GenBank/DDBJ databases">
        <title>Deep-cultivation of Planctomycetes and their phenomic and genomic characterization uncovers novel biology.</title>
        <authorList>
            <person name="Wiegand S."/>
            <person name="Jogler M."/>
            <person name="Boedeker C."/>
            <person name="Pinto D."/>
            <person name="Vollmers J."/>
            <person name="Rivas-Marin E."/>
            <person name="Kohn T."/>
            <person name="Peeters S.H."/>
            <person name="Heuer A."/>
            <person name="Rast P."/>
            <person name="Oberbeckmann S."/>
            <person name="Bunk B."/>
            <person name="Jeske O."/>
            <person name="Meyerdierks A."/>
            <person name="Storesund J.E."/>
            <person name="Kallscheuer N."/>
            <person name="Luecker S."/>
            <person name="Lage O.M."/>
            <person name="Pohl T."/>
            <person name="Merkel B.J."/>
            <person name="Hornburger P."/>
            <person name="Mueller R.-W."/>
            <person name="Bruemmer F."/>
            <person name="Labrenz M."/>
            <person name="Spormann A.M."/>
            <person name="Op den Camp H."/>
            <person name="Overmann J."/>
            <person name="Amann R."/>
            <person name="Jetten M.S.M."/>
            <person name="Mascher T."/>
            <person name="Medema M.H."/>
            <person name="Devos D.P."/>
            <person name="Kaster A.-K."/>
            <person name="Ovreas L."/>
            <person name="Rohde M."/>
            <person name="Galperin M.Y."/>
            <person name="Jogler C."/>
        </authorList>
    </citation>
    <scope>NUCLEOTIDE SEQUENCE [LARGE SCALE GENOMIC DNA]</scope>
    <source>
        <strain evidence="3 4">Enr17</strain>
    </source>
</reference>
<dbReference type="AlphaFoldDB" id="A0A518I9Q3"/>
<dbReference type="PANTHER" id="PTHR30093:SF2">
    <property type="entry name" value="TYPE II SECRETION SYSTEM PROTEIN H"/>
    <property type="match status" value="1"/>
</dbReference>
<dbReference type="Gene3D" id="3.30.700.10">
    <property type="entry name" value="Glycoprotein, Type 4 Pilin"/>
    <property type="match status" value="1"/>
</dbReference>
<organism evidence="3 4">
    <name type="scientific">Gimesia fumaroli</name>
    <dbReference type="NCBI Taxonomy" id="2527976"/>
    <lineage>
        <taxon>Bacteria</taxon>
        <taxon>Pseudomonadati</taxon>
        <taxon>Planctomycetota</taxon>
        <taxon>Planctomycetia</taxon>
        <taxon>Planctomycetales</taxon>
        <taxon>Planctomycetaceae</taxon>
        <taxon>Gimesia</taxon>
    </lineage>
</organism>
<name>A0A518I9Q3_9PLAN</name>
<dbReference type="EMBL" id="CP037452">
    <property type="protein sequence ID" value="QDV49848.1"/>
    <property type="molecule type" value="Genomic_DNA"/>
</dbReference>
<dbReference type="Proteomes" id="UP000318313">
    <property type="component" value="Chromosome"/>
</dbReference>
<dbReference type="NCBIfam" id="TIGR02532">
    <property type="entry name" value="IV_pilin_GFxxxE"/>
    <property type="match status" value="1"/>
</dbReference>
<dbReference type="PANTHER" id="PTHR30093">
    <property type="entry name" value="GENERAL SECRETION PATHWAY PROTEIN G"/>
    <property type="match status" value="1"/>
</dbReference>
<dbReference type="InterPro" id="IPR045584">
    <property type="entry name" value="Pilin-like"/>
</dbReference>
<dbReference type="Pfam" id="PF07596">
    <property type="entry name" value="SBP_bac_10"/>
    <property type="match status" value="1"/>
</dbReference>
<keyword evidence="4" id="KW-1185">Reference proteome</keyword>
<dbReference type="Pfam" id="PF07963">
    <property type="entry name" value="N_methyl"/>
    <property type="match status" value="1"/>
</dbReference>
<dbReference type="InterPro" id="IPR027558">
    <property type="entry name" value="Pre_pil_HX9DG_C"/>
</dbReference>
<sequence>MYTSPRSLGLNRRAFTLIELLVVIAIIAVLVALLLPAVQQAREAARRSSCQNNMKQLGLALHNYHDVHRAFPPGNYGMRSSGVYNGVNWRVMILPFLEQSSLYDKLDFNSRFDGDNLTGSNVVLSGLIVPVYLCPSSALDPFSDPHGRNDDRAMNASYVGISGAAPPLPGPDTGYSDCGYGYVANNGMLLTNQITRMRDVRDGTSNTIIVAEQSGLTDGRELTANYRGGWHGATLTETADNCVASNKIWFAGTTTVRYVINSDFIGSGNSYQYRSNTTLNSFHTGGIQALLADGSVRFVSENIDFTNFKRVCLRADGEPLSSW</sequence>
<dbReference type="RefSeq" id="WP_145307928.1">
    <property type="nucleotide sequence ID" value="NZ_CP037452.1"/>
</dbReference>
<evidence type="ECO:0000313" key="3">
    <source>
        <dbReference type="EMBL" id="QDV49848.1"/>
    </source>
</evidence>
<protein>
    <submittedName>
        <fullName evidence="3">Putative major pilin subunit</fullName>
    </submittedName>
</protein>
<dbReference type="KEGG" id="gfm:Enr17x_18690"/>
<keyword evidence="1" id="KW-0472">Membrane</keyword>
<dbReference type="SUPFAM" id="SSF54523">
    <property type="entry name" value="Pili subunits"/>
    <property type="match status" value="1"/>
</dbReference>
<accession>A0A518I9Q3</accession>
<gene>
    <name evidence="3" type="ORF">Enr17x_18690</name>
</gene>
<keyword evidence="1" id="KW-1133">Transmembrane helix</keyword>
<feature type="transmembrane region" description="Helical" evidence="1">
    <location>
        <begin position="20"/>
        <end position="38"/>
    </location>
</feature>
<dbReference type="OrthoDB" id="280382at2"/>
<evidence type="ECO:0000259" key="2">
    <source>
        <dbReference type="Pfam" id="PF07596"/>
    </source>
</evidence>
<evidence type="ECO:0000313" key="4">
    <source>
        <dbReference type="Proteomes" id="UP000318313"/>
    </source>
</evidence>